<dbReference type="GO" id="GO:0046872">
    <property type="term" value="F:metal ion binding"/>
    <property type="evidence" value="ECO:0007669"/>
    <property type="project" value="UniProtKB-KW"/>
</dbReference>
<dbReference type="Pfam" id="PF01292">
    <property type="entry name" value="Ni_hydr_CYTB"/>
    <property type="match status" value="1"/>
</dbReference>
<evidence type="ECO:0000256" key="7">
    <source>
        <dbReference type="ARBA" id="ARBA00022723"/>
    </source>
</evidence>
<dbReference type="EMBL" id="WTYW01000001">
    <property type="protein sequence ID" value="MXO84440.1"/>
    <property type="molecule type" value="Genomic_DNA"/>
</dbReference>
<keyword evidence="6 14" id="KW-0812">Transmembrane</keyword>
<keyword evidence="9 14" id="KW-1133">Transmembrane helix</keyword>
<accession>A0A844ZC01</accession>
<evidence type="ECO:0000256" key="6">
    <source>
        <dbReference type="ARBA" id="ARBA00022692"/>
    </source>
</evidence>
<evidence type="ECO:0000313" key="16">
    <source>
        <dbReference type="EMBL" id="MXO84440.1"/>
    </source>
</evidence>
<comment type="cofactor">
    <cofactor evidence="1">
        <name>heme b</name>
        <dbReference type="ChEBI" id="CHEBI:60344"/>
    </cofactor>
</comment>
<gene>
    <name evidence="16" type="ORF">GRI38_00105</name>
</gene>
<keyword evidence="11 14" id="KW-0472">Membrane</keyword>
<dbReference type="GO" id="GO:0022904">
    <property type="term" value="P:respiratory electron transport chain"/>
    <property type="evidence" value="ECO:0007669"/>
    <property type="project" value="InterPro"/>
</dbReference>
<evidence type="ECO:0000256" key="14">
    <source>
        <dbReference type="SAM" id="Phobius"/>
    </source>
</evidence>
<dbReference type="GO" id="GO:0005886">
    <property type="term" value="C:plasma membrane"/>
    <property type="evidence" value="ECO:0007669"/>
    <property type="project" value="UniProtKB-SubCell"/>
</dbReference>
<feature type="region of interest" description="Disordered" evidence="13">
    <location>
        <begin position="204"/>
        <end position="226"/>
    </location>
</feature>
<dbReference type="Gene3D" id="1.20.950.20">
    <property type="entry name" value="Transmembrane di-heme cytochromes, Chain C"/>
    <property type="match status" value="1"/>
</dbReference>
<dbReference type="RefSeq" id="WP_160681017.1">
    <property type="nucleotide sequence ID" value="NZ_WTYW01000001.1"/>
</dbReference>
<evidence type="ECO:0000256" key="3">
    <source>
        <dbReference type="ARBA" id="ARBA00022448"/>
    </source>
</evidence>
<evidence type="ECO:0000259" key="15">
    <source>
        <dbReference type="Pfam" id="PF01292"/>
    </source>
</evidence>
<name>A0A844ZC01_9SPHN</name>
<reference evidence="16 17" key="1">
    <citation type="submission" date="2019-12" db="EMBL/GenBank/DDBJ databases">
        <title>Genomic-based taxomic classification of the family Erythrobacteraceae.</title>
        <authorList>
            <person name="Xu L."/>
        </authorList>
    </citation>
    <scope>NUCLEOTIDE SEQUENCE [LARGE SCALE GENOMIC DNA]</scope>
    <source>
        <strain evidence="16 17">MCCC 1A09962</strain>
    </source>
</reference>
<dbReference type="PANTHER" id="PTHR30529">
    <property type="entry name" value="CYTOCHROME B561"/>
    <property type="match status" value="1"/>
</dbReference>
<dbReference type="Proteomes" id="UP000433104">
    <property type="component" value="Unassembled WGS sequence"/>
</dbReference>
<dbReference type="GO" id="GO:0009055">
    <property type="term" value="F:electron transfer activity"/>
    <property type="evidence" value="ECO:0007669"/>
    <property type="project" value="InterPro"/>
</dbReference>
<evidence type="ECO:0000256" key="4">
    <source>
        <dbReference type="ARBA" id="ARBA00022475"/>
    </source>
</evidence>
<keyword evidence="5" id="KW-0349">Heme</keyword>
<proteinExistence type="inferred from homology"/>
<evidence type="ECO:0000256" key="9">
    <source>
        <dbReference type="ARBA" id="ARBA00022989"/>
    </source>
</evidence>
<comment type="subcellular location">
    <subcellularLocation>
        <location evidence="2">Cell membrane</location>
        <topology evidence="2">Multi-pass membrane protein</topology>
    </subcellularLocation>
</comment>
<dbReference type="PANTHER" id="PTHR30529:SF1">
    <property type="entry name" value="CYTOCHROME B561 HOMOLOG 2"/>
    <property type="match status" value="1"/>
</dbReference>
<evidence type="ECO:0000256" key="8">
    <source>
        <dbReference type="ARBA" id="ARBA00022982"/>
    </source>
</evidence>
<evidence type="ECO:0000256" key="10">
    <source>
        <dbReference type="ARBA" id="ARBA00023004"/>
    </source>
</evidence>
<dbReference type="SUPFAM" id="SSF81342">
    <property type="entry name" value="Transmembrane di-heme cytochromes"/>
    <property type="match status" value="1"/>
</dbReference>
<evidence type="ECO:0000256" key="13">
    <source>
        <dbReference type="SAM" id="MobiDB-lite"/>
    </source>
</evidence>
<comment type="caution">
    <text evidence="16">The sequence shown here is derived from an EMBL/GenBank/DDBJ whole genome shotgun (WGS) entry which is preliminary data.</text>
</comment>
<evidence type="ECO:0000256" key="11">
    <source>
        <dbReference type="ARBA" id="ARBA00023136"/>
    </source>
</evidence>
<feature type="transmembrane region" description="Helical" evidence="14">
    <location>
        <begin position="99"/>
        <end position="122"/>
    </location>
</feature>
<organism evidence="16 17">
    <name type="scientific">Parapontixanthobacter aurantiacus</name>
    <dbReference type="NCBI Taxonomy" id="1463599"/>
    <lineage>
        <taxon>Bacteria</taxon>
        <taxon>Pseudomonadati</taxon>
        <taxon>Pseudomonadota</taxon>
        <taxon>Alphaproteobacteria</taxon>
        <taxon>Sphingomonadales</taxon>
        <taxon>Erythrobacteraceae</taxon>
        <taxon>Parapontixanthobacter</taxon>
    </lineage>
</organism>
<dbReference type="InterPro" id="IPR052168">
    <property type="entry name" value="Cytochrome_b561_oxidase"/>
</dbReference>
<feature type="transmembrane region" description="Helical" evidence="14">
    <location>
        <begin position="162"/>
        <end position="182"/>
    </location>
</feature>
<keyword evidence="7" id="KW-0479">Metal-binding</keyword>
<protein>
    <submittedName>
        <fullName evidence="16">Cytochrome b</fullName>
    </submittedName>
</protein>
<keyword evidence="10" id="KW-0408">Iron</keyword>
<keyword evidence="8" id="KW-0249">Electron transport</keyword>
<keyword evidence="3" id="KW-0813">Transport</keyword>
<dbReference type="AlphaFoldDB" id="A0A844ZC01"/>
<dbReference type="InterPro" id="IPR016174">
    <property type="entry name" value="Di-haem_cyt_TM"/>
</dbReference>
<keyword evidence="4" id="KW-1003">Cell membrane</keyword>
<evidence type="ECO:0000256" key="1">
    <source>
        <dbReference type="ARBA" id="ARBA00001970"/>
    </source>
</evidence>
<dbReference type="GO" id="GO:0020037">
    <property type="term" value="F:heme binding"/>
    <property type="evidence" value="ECO:0007669"/>
    <property type="project" value="TreeGrafter"/>
</dbReference>
<sequence>MKPWIQQWQEWSVSYRNRGKYTPVGVAFHWIMAALVTWQLFTGWAMQRYLVGAEKLDAYQLHSEIGLTLLLLGALRLLWRLIVPGPINDADNKGWRSVVAHTIHAIFYLFFTLLPLSGWAMWSAIYPARDLYLAGIVPVPAMPFQDFSPELQYWVLEAAMDVHVTCVILLTLLIPAHALAAIKHHFWDRDDVFEGMMPEVPDTHWHPGGPNYSRPGEPSPAPSEAG</sequence>
<evidence type="ECO:0000313" key="17">
    <source>
        <dbReference type="Proteomes" id="UP000433104"/>
    </source>
</evidence>
<feature type="transmembrane region" description="Helical" evidence="14">
    <location>
        <begin position="21"/>
        <end position="41"/>
    </location>
</feature>
<evidence type="ECO:0000256" key="5">
    <source>
        <dbReference type="ARBA" id="ARBA00022617"/>
    </source>
</evidence>
<evidence type="ECO:0000256" key="12">
    <source>
        <dbReference type="ARBA" id="ARBA00037975"/>
    </source>
</evidence>
<dbReference type="OrthoDB" id="1247465at2"/>
<feature type="transmembrane region" description="Helical" evidence="14">
    <location>
        <begin position="61"/>
        <end position="79"/>
    </location>
</feature>
<comment type="similarity">
    <text evidence="12">Belongs to the cytochrome b561 family.</text>
</comment>
<feature type="compositionally biased region" description="Pro residues" evidence="13">
    <location>
        <begin position="217"/>
        <end position="226"/>
    </location>
</feature>
<feature type="domain" description="Cytochrome b561 bacterial/Ni-hydrogenase" evidence="15">
    <location>
        <begin position="21"/>
        <end position="198"/>
    </location>
</feature>
<evidence type="ECO:0000256" key="2">
    <source>
        <dbReference type="ARBA" id="ARBA00004651"/>
    </source>
</evidence>
<dbReference type="InterPro" id="IPR011577">
    <property type="entry name" value="Cyt_b561_bac/Ni-Hgenase"/>
</dbReference>
<keyword evidence="17" id="KW-1185">Reference proteome</keyword>